<protein>
    <submittedName>
        <fullName evidence="1">Uncharacterized protein</fullName>
    </submittedName>
</protein>
<keyword evidence="2" id="KW-1185">Reference proteome</keyword>
<accession>A0ABQ9HD98</accession>
<proteinExistence type="predicted"/>
<dbReference type="Proteomes" id="UP001159363">
    <property type="component" value="Chromosome 5"/>
</dbReference>
<dbReference type="EMBL" id="JARBHB010000006">
    <property type="protein sequence ID" value="KAJ8882234.1"/>
    <property type="molecule type" value="Genomic_DNA"/>
</dbReference>
<sequence>MSVVMTMGGLGGELMCIIKSLHLSYGCTELRHQGNSCIPSSIPFSLGSRCTHIKLLIFQGMQCLMQHIHPFLDHLHSFCQIKLSRKVIEFLGRKLQHFLMTGSIFCTSDTILTQTNASLHTNHTNWNKRRFCQKLNVYA</sequence>
<reference evidence="1 2" key="1">
    <citation type="submission" date="2023-02" db="EMBL/GenBank/DDBJ databases">
        <title>LHISI_Scaffold_Assembly.</title>
        <authorList>
            <person name="Stuart O.P."/>
            <person name="Cleave R."/>
            <person name="Magrath M.J.L."/>
            <person name="Mikheyev A.S."/>
        </authorList>
    </citation>
    <scope>NUCLEOTIDE SEQUENCE [LARGE SCALE GENOMIC DNA]</scope>
    <source>
        <strain evidence="1">Daus_M_001</strain>
        <tissue evidence="1">Leg muscle</tissue>
    </source>
</reference>
<name>A0ABQ9HD98_9NEOP</name>
<evidence type="ECO:0000313" key="1">
    <source>
        <dbReference type="EMBL" id="KAJ8882234.1"/>
    </source>
</evidence>
<organism evidence="1 2">
    <name type="scientific">Dryococelus australis</name>
    <dbReference type="NCBI Taxonomy" id="614101"/>
    <lineage>
        <taxon>Eukaryota</taxon>
        <taxon>Metazoa</taxon>
        <taxon>Ecdysozoa</taxon>
        <taxon>Arthropoda</taxon>
        <taxon>Hexapoda</taxon>
        <taxon>Insecta</taxon>
        <taxon>Pterygota</taxon>
        <taxon>Neoptera</taxon>
        <taxon>Polyneoptera</taxon>
        <taxon>Phasmatodea</taxon>
        <taxon>Verophasmatodea</taxon>
        <taxon>Anareolatae</taxon>
        <taxon>Phasmatidae</taxon>
        <taxon>Eurycanthinae</taxon>
        <taxon>Dryococelus</taxon>
    </lineage>
</organism>
<gene>
    <name evidence="1" type="ORF">PR048_018722</name>
</gene>
<evidence type="ECO:0000313" key="2">
    <source>
        <dbReference type="Proteomes" id="UP001159363"/>
    </source>
</evidence>
<comment type="caution">
    <text evidence="1">The sequence shown here is derived from an EMBL/GenBank/DDBJ whole genome shotgun (WGS) entry which is preliminary data.</text>
</comment>